<dbReference type="Gene3D" id="1.10.132.50">
    <property type="entry name" value="ATP synthase (C/AC39) subunit, domain 3"/>
    <property type="match status" value="1"/>
</dbReference>
<dbReference type="GO" id="GO:0046961">
    <property type="term" value="F:proton-transporting ATPase activity, rotational mechanism"/>
    <property type="evidence" value="ECO:0007669"/>
    <property type="project" value="InterPro"/>
</dbReference>
<dbReference type="AlphaFoldDB" id="A0A8T3YLB5"/>
<sequence length="365" mass="39562">MRMAVAAGRGTPKAGALDSWIVSRAVSLGYSNARVKAMKETLLQQKDISAMAEAGGVGEIYALLEKTGYRQDLVAGALKDRTLADHVEFACAKNFSRTLAKIIRISPKGLGAKIMQMFEKYEVDNIKAILLGKHLGGESIALVETGIIPAPARARMLDAKSVKEAVAALAGTPYAPVLEKAMREYEKERDISALLHALDSYYYSRLPEIAHNPYGDEKVILGMLRAQVDAKNVSTALRAVKEGMKEEAAMALMAHGGKIGRDRLRQALGAKSAEEAMRQFEKEFGLGKAIEAHRKNGTLIPAEIEAEKAVARKGLSLLRTSVLSIGAIAGFLFLKEQEVANIRKIVRAKEFGLGAEKAKEMLVMV</sequence>
<dbReference type="InterPro" id="IPR050873">
    <property type="entry name" value="V-ATPase_V0D/AC39_subunit"/>
</dbReference>
<dbReference type="Gene3D" id="1.20.1690.10">
    <property type="entry name" value="V-type ATP synthase subunit C domain"/>
    <property type="match status" value="2"/>
</dbReference>
<dbReference type="Proteomes" id="UP000732298">
    <property type="component" value="Unassembled WGS sequence"/>
</dbReference>
<dbReference type="GO" id="GO:0005886">
    <property type="term" value="C:plasma membrane"/>
    <property type="evidence" value="ECO:0007669"/>
    <property type="project" value="UniProtKB-SubCell"/>
</dbReference>
<dbReference type="GO" id="GO:0033179">
    <property type="term" value="C:proton-transporting V-type ATPase, V0 domain"/>
    <property type="evidence" value="ECO:0007669"/>
    <property type="project" value="InterPro"/>
</dbReference>
<gene>
    <name evidence="6" type="primary">atpC</name>
    <name evidence="7" type="ORF">HY544_03705</name>
</gene>
<evidence type="ECO:0000313" key="7">
    <source>
        <dbReference type="EMBL" id="MBI4210582.1"/>
    </source>
</evidence>
<evidence type="ECO:0000256" key="5">
    <source>
        <dbReference type="ARBA" id="ARBA00023310"/>
    </source>
</evidence>
<dbReference type="GO" id="GO:0046933">
    <property type="term" value="F:proton-transporting ATP synthase activity, rotational mechanism"/>
    <property type="evidence" value="ECO:0007669"/>
    <property type="project" value="UniProtKB-UniRule"/>
</dbReference>
<evidence type="ECO:0000313" key="8">
    <source>
        <dbReference type="Proteomes" id="UP000732298"/>
    </source>
</evidence>
<dbReference type="EMBL" id="JACQPB010000037">
    <property type="protein sequence ID" value="MBI4210582.1"/>
    <property type="molecule type" value="Genomic_DNA"/>
</dbReference>
<comment type="function">
    <text evidence="6">Component of the A-type ATP synthase that produces ATP from ADP in the presence of a proton gradient across the membrane.</text>
</comment>
<dbReference type="InterPro" id="IPR044911">
    <property type="entry name" value="V-type_ATPase_csu/dsu_dom_3"/>
</dbReference>
<proteinExistence type="inferred from homology"/>
<comment type="subunit">
    <text evidence="6">Has multiple subunits with at least A(3), B(3), C, D, E, F, H, I and proteolipid K(x).</text>
</comment>
<dbReference type="InterPro" id="IPR014272">
    <property type="entry name" value="ATPase_V0-cplx_csu"/>
</dbReference>
<dbReference type="SUPFAM" id="SSF103486">
    <property type="entry name" value="V-type ATP synthase subunit C"/>
    <property type="match status" value="1"/>
</dbReference>
<keyword evidence="2 6" id="KW-0813">Transport</keyword>
<dbReference type="Pfam" id="PF01992">
    <property type="entry name" value="vATP-synt_AC39"/>
    <property type="match status" value="1"/>
</dbReference>
<evidence type="ECO:0000256" key="2">
    <source>
        <dbReference type="ARBA" id="ARBA00022448"/>
    </source>
</evidence>
<dbReference type="InterPro" id="IPR002843">
    <property type="entry name" value="ATPase_V0-cplx_csu/dsu"/>
</dbReference>
<comment type="similarity">
    <text evidence="1 6">Belongs to the V-ATPase V0D/AC39 subunit family.</text>
</comment>
<dbReference type="PANTHER" id="PTHR38682">
    <property type="entry name" value="V-TYPE ATP SYNTHASE SUBUNIT C"/>
    <property type="match status" value="1"/>
</dbReference>
<dbReference type="InterPro" id="IPR036079">
    <property type="entry name" value="ATPase_csu/dsu_sf"/>
</dbReference>
<evidence type="ECO:0000256" key="1">
    <source>
        <dbReference type="ARBA" id="ARBA00006709"/>
    </source>
</evidence>
<keyword evidence="3 6" id="KW-0375">Hydrogen ion transport</keyword>
<dbReference type="GO" id="GO:0005524">
    <property type="term" value="F:ATP binding"/>
    <property type="evidence" value="ECO:0007669"/>
    <property type="project" value="UniProtKB-UniRule"/>
</dbReference>
<dbReference type="GO" id="GO:0042777">
    <property type="term" value="P:proton motive force-driven plasma membrane ATP synthesis"/>
    <property type="evidence" value="ECO:0007669"/>
    <property type="project" value="UniProtKB-UniRule"/>
</dbReference>
<reference evidence="7" key="1">
    <citation type="submission" date="2020-07" db="EMBL/GenBank/DDBJ databases">
        <title>Huge and variable diversity of episymbiotic CPR bacteria and DPANN archaea in groundwater ecosystems.</title>
        <authorList>
            <person name="He C.Y."/>
            <person name="Keren R."/>
            <person name="Whittaker M."/>
            <person name="Farag I.F."/>
            <person name="Doudna J."/>
            <person name="Cate J.H.D."/>
            <person name="Banfield J.F."/>
        </authorList>
    </citation>
    <scope>NUCLEOTIDE SEQUENCE</scope>
    <source>
        <strain evidence="7">NC_groundwater_1296_Ag_S-0.2um_52_80</strain>
    </source>
</reference>
<keyword evidence="5 6" id="KW-0066">ATP synthesis</keyword>
<dbReference type="HAMAP" id="MF_00314">
    <property type="entry name" value="ATP_synth_C_arch"/>
    <property type="match status" value="1"/>
</dbReference>
<evidence type="ECO:0000256" key="6">
    <source>
        <dbReference type="HAMAP-Rule" id="MF_00314"/>
    </source>
</evidence>
<organism evidence="7 8">
    <name type="scientific">Candidatus Iainarchaeum sp</name>
    <dbReference type="NCBI Taxonomy" id="3101447"/>
    <lineage>
        <taxon>Archaea</taxon>
        <taxon>Candidatus Iainarchaeota</taxon>
        <taxon>Candidatus Iainarchaeia</taxon>
        <taxon>Candidatus Iainarchaeales</taxon>
        <taxon>Candidatus Iainarchaeaceae</taxon>
        <taxon>Candidatus Iainarchaeum</taxon>
    </lineage>
</organism>
<dbReference type="InterPro" id="IPR035067">
    <property type="entry name" value="V-type_ATPase_csu/dsu"/>
</dbReference>
<evidence type="ECO:0000256" key="3">
    <source>
        <dbReference type="ARBA" id="ARBA00022781"/>
    </source>
</evidence>
<accession>A0A8T3YLB5</accession>
<name>A0A8T3YLB5_9ARCH</name>
<keyword evidence="6" id="KW-0472">Membrane</keyword>
<comment type="caution">
    <text evidence="7">The sequence shown here is derived from an EMBL/GenBank/DDBJ whole genome shotgun (WGS) entry which is preliminary data.</text>
</comment>
<comment type="subcellular location">
    <subcellularLocation>
        <location evidence="6">Cell membrane</location>
        <topology evidence="6">Peripheral membrane protein</topology>
    </subcellularLocation>
</comment>
<keyword evidence="4 6" id="KW-0406">Ion transport</keyword>
<dbReference type="PANTHER" id="PTHR38682:SF1">
    <property type="entry name" value="V-TYPE ATP SYNTHASE SUBUNIT C"/>
    <property type="match status" value="1"/>
</dbReference>
<keyword evidence="6" id="KW-1003">Cell membrane</keyword>
<protein>
    <recommendedName>
        <fullName evidence="6">A-type ATP synthase subunit C</fullName>
    </recommendedName>
</protein>
<evidence type="ECO:0000256" key="4">
    <source>
        <dbReference type="ARBA" id="ARBA00023065"/>
    </source>
</evidence>